<sequence>MDGEFGDHSTRMIRLPFGAEIEMACDYTAGAEQSAQVAPELPQSHYDEAFSPTNMPSLTHEEGRTESFNQSMGQSAQEDLRRSGLWASHLVRRTSLSTRSDDSDTTKAWDPNEPSEVAFREQNPPNLRAVKSQCDAALQAPSRPDSETTLRPTTMIQTVAAPVSHQTVSPAREDPILPAENETTVRRPMFITSQISKPKDKGSSFLQRSTETTTVQPSLSTGSARTEGSSRAPPFELRFAPSLGERLRSSDTAATSSSAKQSQPAELPATKDEALGQTGAERNESRQLNGKAKRGRPKGVKNGQGRTGHAAAARRLEATQESGARHDQGLAGNKEEPEPKRQRALPHPVDKVSNAAQIRKESADVNASSEEAKVAIEKPWQTPLAKAALGYSDNVQDLLRNNPTHRLQRLLHQYEDRPAPPSQPWMPSNGIQSRYRDLRR</sequence>
<accession>A0AAI8YUZ3</accession>
<dbReference type="Proteomes" id="UP001296104">
    <property type="component" value="Unassembled WGS sequence"/>
</dbReference>
<feature type="region of interest" description="Disordered" evidence="1">
    <location>
        <begin position="95"/>
        <end position="123"/>
    </location>
</feature>
<gene>
    <name evidence="2" type="ORF">LECACI_7A002476</name>
</gene>
<name>A0AAI8YUZ3_9PEZI</name>
<protein>
    <submittedName>
        <fullName evidence="2">Uncharacterized protein</fullName>
    </submittedName>
</protein>
<dbReference type="AlphaFoldDB" id="A0AAI8YUZ3"/>
<feature type="region of interest" description="Disordered" evidence="1">
    <location>
        <begin position="46"/>
        <end position="81"/>
    </location>
</feature>
<evidence type="ECO:0000313" key="2">
    <source>
        <dbReference type="EMBL" id="CAK3902051.1"/>
    </source>
</evidence>
<feature type="compositionally biased region" description="Basic and acidic residues" evidence="1">
    <location>
        <begin position="314"/>
        <end position="341"/>
    </location>
</feature>
<evidence type="ECO:0000256" key="1">
    <source>
        <dbReference type="SAM" id="MobiDB-lite"/>
    </source>
</evidence>
<keyword evidence="3" id="KW-1185">Reference proteome</keyword>
<organism evidence="2 3">
    <name type="scientific">Lecanosticta acicola</name>
    <dbReference type="NCBI Taxonomy" id="111012"/>
    <lineage>
        <taxon>Eukaryota</taxon>
        <taxon>Fungi</taxon>
        <taxon>Dikarya</taxon>
        <taxon>Ascomycota</taxon>
        <taxon>Pezizomycotina</taxon>
        <taxon>Dothideomycetes</taxon>
        <taxon>Dothideomycetidae</taxon>
        <taxon>Mycosphaerellales</taxon>
        <taxon>Mycosphaerellaceae</taxon>
        <taxon>Lecanosticta</taxon>
    </lineage>
</organism>
<feature type="region of interest" description="Disordered" evidence="1">
    <location>
        <begin position="160"/>
        <end position="353"/>
    </location>
</feature>
<feature type="compositionally biased region" description="Polar residues" evidence="1">
    <location>
        <begin position="204"/>
        <end position="229"/>
    </location>
</feature>
<proteinExistence type="predicted"/>
<dbReference type="EMBL" id="CAVMBE010000011">
    <property type="protein sequence ID" value="CAK3902051.1"/>
    <property type="molecule type" value="Genomic_DNA"/>
</dbReference>
<feature type="region of interest" description="Disordered" evidence="1">
    <location>
        <begin position="415"/>
        <end position="440"/>
    </location>
</feature>
<reference evidence="2" key="1">
    <citation type="submission" date="2023-11" db="EMBL/GenBank/DDBJ databases">
        <authorList>
            <person name="Alioto T."/>
            <person name="Alioto T."/>
            <person name="Gomez Garrido J."/>
        </authorList>
    </citation>
    <scope>NUCLEOTIDE SEQUENCE</scope>
</reference>
<comment type="caution">
    <text evidence="2">The sequence shown here is derived from an EMBL/GenBank/DDBJ whole genome shotgun (WGS) entry which is preliminary data.</text>
</comment>
<evidence type="ECO:0000313" key="3">
    <source>
        <dbReference type="Proteomes" id="UP001296104"/>
    </source>
</evidence>
<feature type="compositionally biased region" description="Low complexity" evidence="1">
    <location>
        <begin position="250"/>
        <end position="265"/>
    </location>
</feature>
<feature type="compositionally biased region" description="Polar residues" evidence="1">
    <location>
        <begin position="66"/>
        <end position="77"/>
    </location>
</feature>